<dbReference type="InterPro" id="IPR030677">
    <property type="entry name" value="Nnr"/>
</dbReference>
<comment type="catalytic activity">
    <reaction evidence="1 18 19">
        <text>(6R)-NADHX = (6S)-NADHX</text>
        <dbReference type="Rhea" id="RHEA:32215"/>
        <dbReference type="ChEBI" id="CHEBI:64074"/>
        <dbReference type="ChEBI" id="CHEBI:64075"/>
        <dbReference type="EC" id="5.1.99.6"/>
    </reaction>
</comment>
<feature type="binding site" evidence="18">
    <location>
        <begin position="125"/>
        <end position="131"/>
    </location>
    <ligand>
        <name>(6S)-NADPHX</name>
        <dbReference type="ChEBI" id="CHEBI:64076"/>
    </ligand>
</feature>
<comment type="subunit">
    <text evidence="17">Homotetramer.</text>
</comment>
<dbReference type="GO" id="GO:0052855">
    <property type="term" value="F:ADP-dependent NAD(P)H-hydrate dehydratase activity"/>
    <property type="evidence" value="ECO:0007669"/>
    <property type="project" value="UniProtKB-UniRule"/>
</dbReference>
<comment type="similarity">
    <text evidence="18">Belongs to the NnrE/AIBP family.</text>
</comment>
<feature type="domain" description="YjeF N-terminal" evidence="21">
    <location>
        <begin position="10"/>
        <end position="211"/>
    </location>
</feature>
<dbReference type="RefSeq" id="WP_182558719.1">
    <property type="nucleotide sequence ID" value="NZ_JACGWT010000001.1"/>
</dbReference>
<evidence type="ECO:0000256" key="15">
    <source>
        <dbReference type="ARBA" id="ARBA00048238"/>
    </source>
</evidence>
<dbReference type="GO" id="GO:0005524">
    <property type="term" value="F:ATP binding"/>
    <property type="evidence" value="ECO:0007669"/>
    <property type="project" value="UniProtKB-UniRule"/>
</dbReference>
<evidence type="ECO:0000256" key="16">
    <source>
        <dbReference type="ARBA" id="ARBA00049209"/>
    </source>
</evidence>
<keyword evidence="10 17" id="KW-0520">NAD</keyword>
<feature type="binding site" evidence="17">
    <location>
        <position position="415"/>
    </location>
    <ligand>
        <name>(6S)-NADPHX</name>
        <dbReference type="ChEBI" id="CHEBI:64076"/>
    </ligand>
</feature>
<keyword evidence="12 17" id="KW-0456">Lyase</keyword>
<evidence type="ECO:0000256" key="3">
    <source>
        <dbReference type="ARBA" id="ARBA00006001"/>
    </source>
</evidence>
<keyword evidence="22" id="KW-0418">Kinase</keyword>
<evidence type="ECO:0000256" key="2">
    <source>
        <dbReference type="ARBA" id="ARBA00000909"/>
    </source>
</evidence>
<evidence type="ECO:0000259" key="21">
    <source>
        <dbReference type="PROSITE" id="PS51385"/>
    </source>
</evidence>
<accession>A0A7W3IQ51</accession>
<dbReference type="PANTHER" id="PTHR12592">
    <property type="entry name" value="ATP-DEPENDENT (S)-NAD(P)H-HYDRATE DEHYDRATASE FAMILY MEMBER"/>
    <property type="match status" value="1"/>
</dbReference>
<comment type="function">
    <text evidence="14 19">Bifunctional enzyme that catalyzes the epimerization of the S- and R-forms of NAD(P)HX and the dehydration of the S-form of NAD(P)HX at the expense of ADP, which is converted to AMP. This allows the repair of both epimers of NAD(P)HX, a damaged form of NAD(P)H that is a result of enzymatic or heat-dependent hydration.</text>
</comment>
<comment type="function">
    <text evidence="17">Catalyzes the dehydration of the S-form of NAD(P)HX at the expense of ADP, which is converted to AMP. Together with NAD(P)HX epimerase, which catalyzes the epimerization of the S- and R-forms, the enzyme allows the repair of both epimers of NAD(P)HX, a damaged form of NAD(P)H that is a result of enzymatic or heat-dependent hydration.</text>
</comment>
<evidence type="ECO:0000256" key="14">
    <source>
        <dbReference type="ARBA" id="ARBA00025153"/>
    </source>
</evidence>
<dbReference type="EC" id="5.1.99.6" evidence="19"/>
<feature type="binding site" evidence="18">
    <location>
        <position position="63"/>
    </location>
    <ligand>
        <name>K(+)</name>
        <dbReference type="ChEBI" id="CHEBI:29103"/>
    </ligand>
</feature>
<evidence type="ECO:0000256" key="10">
    <source>
        <dbReference type="ARBA" id="ARBA00023027"/>
    </source>
</evidence>
<evidence type="ECO:0000256" key="9">
    <source>
        <dbReference type="ARBA" id="ARBA00022958"/>
    </source>
</evidence>
<feature type="binding site" evidence="18">
    <location>
        <position position="154"/>
    </location>
    <ligand>
        <name>(6S)-NADPHX</name>
        <dbReference type="ChEBI" id="CHEBI:64076"/>
    </ligand>
</feature>
<evidence type="ECO:0000256" key="8">
    <source>
        <dbReference type="ARBA" id="ARBA00022857"/>
    </source>
</evidence>
<dbReference type="PROSITE" id="PS51385">
    <property type="entry name" value="YJEF_N"/>
    <property type="match status" value="1"/>
</dbReference>
<feature type="domain" description="YjeF C-terminal" evidence="20">
    <location>
        <begin position="218"/>
        <end position="469"/>
    </location>
</feature>
<dbReference type="AlphaFoldDB" id="A0A7W3IQ51"/>
<comment type="function">
    <text evidence="18">Catalyzes the epimerization of the S- and R-forms of NAD(P)HX, a damaged form of NAD(P)H that is a result of enzymatic or heat-dependent hydration. This is a prerequisite for the S-specific NAD(P)H-hydrate dehydratase to allow the repair of both epimers of NAD(P)HX.</text>
</comment>
<dbReference type="InterPro" id="IPR029056">
    <property type="entry name" value="Ribokinase-like"/>
</dbReference>
<dbReference type="EC" id="4.2.1.136" evidence="19"/>
<dbReference type="InterPro" id="IPR000631">
    <property type="entry name" value="CARKD"/>
</dbReference>
<keyword evidence="22" id="KW-0808">Transferase</keyword>
<keyword evidence="6 17" id="KW-0547">Nucleotide-binding</keyword>
<dbReference type="SUPFAM" id="SSF64153">
    <property type="entry name" value="YjeF N-terminal domain-like"/>
    <property type="match status" value="1"/>
</dbReference>
<feature type="binding site" evidence="17">
    <location>
        <position position="414"/>
    </location>
    <ligand>
        <name>AMP</name>
        <dbReference type="ChEBI" id="CHEBI:456215"/>
    </ligand>
</feature>
<feature type="binding site" evidence="17">
    <location>
        <position position="253"/>
    </location>
    <ligand>
        <name>(6S)-NADPHX</name>
        <dbReference type="ChEBI" id="CHEBI:64076"/>
    </ligand>
</feature>
<keyword evidence="13" id="KW-0511">Multifunctional enzyme</keyword>
<comment type="catalytic activity">
    <reaction evidence="2 18 19">
        <text>(6R)-NADPHX = (6S)-NADPHX</text>
        <dbReference type="Rhea" id="RHEA:32227"/>
        <dbReference type="ChEBI" id="CHEBI:64076"/>
        <dbReference type="ChEBI" id="CHEBI:64077"/>
        <dbReference type="EC" id="5.1.99.6"/>
    </reaction>
</comment>
<comment type="caution">
    <text evidence="17">Lacks conserved residue(s) required for the propagation of feature annotation.</text>
</comment>
<dbReference type="GO" id="GO:0046496">
    <property type="term" value="P:nicotinamide nucleotide metabolic process"/>
    <property type="evidence" value="ECO:0007669"/>
    <property type="project" value="UniProtKB-UniRule"/>
</dbReference>
<feature type="binding site" evidence="18">
    <location>
        <begin position="62"/>
        <end position="66"/>
    </location>
    <ligand>
        <name>(6S)-NADPHX</name>
        <dbReference type="ChEBI" id="CHEBI:64076"/>
    </ligand>
</feature>
<dbReference type="Pfam" id="PF01256">
    <property type="entry name" value="Carb_kinase"/>
    <property type="match status" value="1"/>
</dbReference>
<evidence type="ECO:0000256" key="4">
    <source>
        <dbReference type="ARBA" id="ARBA00009524"/>
    </source>
</evidence>
<name>A0A7W3IQ51_9ACTN</name>
<comment type="caution">
    <text evidence="22">The sequence shown here is derived from an EMBL/GenBank/DDBJ whole genome shotgun (WGS) entry which is preliminary data.</text>
</comment>
<evidence type="ECO:0000256" key="12">
    <source>
        <dbReference type="ARBA" id="ARBA00023239"/>
    </source>
</evidence>
<dbReference type="PIRSF" id="PIRSF017184">
    <property type="entry name" value="Nnr"/>
    <property type="match status" value="1"/>
</dbReference>
<feature type="binding site" evidence="17">
    <location>
        <position position="347"/>
    </location>
    <ligand>
        <name>(6S)-NADPHX</name>
        <dbReference type="ChEBI" id="CHEBI:64076"/>
    </ligand>
</feature>
<evidence type="ECO:0000256" key="5">
    <source>
        <dbReference type="ARBA" id="ARBA00022723"/>
    </source>
</evidence>
<comment type="similarity">
    <text evidence="3 19">In the N-terminal section; belongs to the NnrE/AIBP family.</text>
</comment>
<comment type="similarity">
    <text evidence="17">Belongs to the NnrD/CARKD family.</text>
</comment>
<feature type="binding site" evidence="18">
    <location>
        <position position="121"/>
    </location>
    <ligand>
        <name>K(+)</name>
        <dbReference type="ChEBI" id="CHEBI:29103"/>
    </ligand>
</feature>
<dbReference type="GO" id="GO:0110051">
    <property type="term" value="P:metabolite repair"/>
    <property type="evidence" value="ECO:0007669"/>
    <property type="project" value="TreeGrafter"/>
</dbReference>
<keyword evidence="11 18" id="KW-0413">Isomerase</keyword>
<protein>
    <recommendedName>
        <fullName evidence="19">Bifunctional NAD(P)H-hydrate repair enzyme</fullName>
    </recommendedName>
    <alternativeName>
        <fullName evidence="19">Nicotinamide nucleotide repair protein</fullName>
    </alternativeName>
    <domain>
        <recommendedName>
            <fullName evidence="19">ADP-dependent (S)-NAD(P)H-hydrate dehydratase</fullName>
            <ecNumber evidence="19">4.2.1.136</ecNumber>
        </recommendedName>
        <alternativeName>
            <fullName evidence="19">ADP-dependent NAD(P)HX dehydratase</fullName>
        </alternativeName>
    </domain>
    <domain>
        <recommendedName>
            <fullName evidence="19">NAD(P)H-hydrate epimerase</fullName>
            <ecNumber evidence="19">5.1.99.6</ecNumber>
        </recommendedName>
    </domain>
</protein>
<keyword evidence="9 18" id="KW-0630">Potassium</keyword>
<dbReference type="CDD" id="cd01171">
    <property type="entry name" value="YXKO-related"/>
    <property type="match status" value="1"/>
</dbReference>
<evidence type="ECO:0000256" key="7">
    <source>
        <dbReference type="ARBA" id="ARBA00022840"/>
    </source>
</evidence>
<evidence type="ECO:0000256" key="13">
    <source>
        <dbReference type="ARBA" id="ARBA00023268"/>
    </source>
</evidence>
<comment type="cofactor">
    <cofactor evidence="18 19">
        <name>K(+)</name>
        <dbReference type="ChEBI" id="CHEBI:29103"/>
    </cofactor>
    <text evidence="18 19">Binds 1 potassium ion per subunit.</text>
</comment>
<feature type="binding site" evidence="17">
    <location>
        <position position="303"/>
    </location>
    <ligand>
        <name>(6S)-NADPHX</name>
        <dbReference type="ChEBI" id="CHEBI:64076"/>
    </ligand>
</feature>
<dbReference type="Pfam" id="PF03853">
    <property type="entry name" value="YjeF_N"/>
    <property type="match status" value="1"/>
</dbReference>
<evidence type="ECO:0000256" key="18">
    <source>
        <dbReference type="HAMAP-Rule" id="MF_01966"/>
    </source>
</evidence>
<dbReference type="InterPro" id="IPR036652">
    <property type="entry name" value="YjeF_N_dom_sf"/>
</dbReference>
<evidence type="ECO:0000313" key="22">
    <source>
        <dbReference type="EMBL" id="MBA8793181.1"/>
    </source>
</evidence>
<dbReference type="Proteomes" id="UP000523079">
    <property type="component" value="Unassembled WGS sequence"/>
</dbReference>
<dbReference type="GO" id="GO:0046872">
    <property type="term" value="F:metal ion binding"/>
    <property type="evidence" value="ECO:0007669"/>
    <property type="project" value="UniProtKB-UniRule"/>
</dbReference>
<dbReference type="NCBIfam" id="TIGR00197">
    <property type="entry name" value="yjeF_nterm"/>
    <property type="match status" value="1"/>
</dbReference>
<organism evidence="22 23">
    <name type="scientific">Microlunatus kandeliicorticis</name>
    <dbReference type="NCBI Taxonomy" id="1759536"/>
    <lineage>
        <taxon>Bacteria</taxon>
        <taxon>Bacillati</taxon>
        <taxon>Actinomycetota</taxon>
        <taxon>Actinomycetes</taxon>
        <taxon>Propionibacteriales</taxon>
        <taxon>Propionibacteriaceae</taxon>
        <taxon>Microlunatus</taxon>
    </lineage>
</organism>
<comment type="cofactor">
    <cofactor evidence="17">
        <name>Mg(2+)</name>
        <dbReference type="ChEBI" id="CHEBI:18420"/>
    </cofactor>
</comment>
<dbReference type="PROSITE" id="PS51383">
    <property type="entry name" value="YJEF_C_3"/>
    <property type="match status" value="1"/>
</dbReference>
<dbReference type="InterPro" id="IPR004443">
    <property type="entry name" value="YjeF_N_dom"/>
</dbReference>
<evidence type="ECO:0000259" key="20">
    <source>
        <dbReference type="PROSITE" id="PS51383"/>
    </source>
</evidence>
<dbReference type="Gene3D" id="3.40.1190.20">
    <property type="match status" value="1"/>
</dbReference>
<dbReference type="EMBL" id="JACGWT010000001">
    <property type="protein sequence ID" value="MBA8793181.1"/>
    <property type="molecule type" value="Genomic_DNA"/>
</dbReference>
<keyword evidence="8 17" id="KW-0521">NADP</keyword>
<evidence type="ECO:0000256" key="17">
    <source>
        <dbReference type="HAMAP-Rule" id="MF_01965"/>
    </source>
</evidence>
<feature type="binding site" evidence="18">
    <location>
        <position position="157"/>
    </location>
    <ligand>
        <name>K(+)</name>
        <dbReference type="ChEBI" id="CHEBI:29103"/>
    </ligand>
</feature>
<dbReference type="GO" id="GO:0052856">
    <property type="term" value="F:NAD(P)HX epimerase activity"/>
    <property type="evidence" value="ECO:0007669"/>
    <property type="project" value="UniProtKB-UniRule"/>
</dbReference>
<gene>
    <name evidence="18" type="primary">nnrE</name>
    <name evidence="17" type="synonym">nnrD</name>
    <name evidence="22" type="ORF">FHX74_000775</name>
</gene>
<dbReference type="Gene3D" id="3.40.50.10260">
    <property type="entry name" value="YjeF N-terminal domain"/>
    <property type="match status" value="1"/>
</dbReference>
<comment type="catalytic activity">
    <reaction evidence="16 17 19">
        <text>(6S)-NADPHX + ADP = AMP + phosphate + NADPH + H(+)</text>
        <dbReference type="Rhea" id="RHEA:32235"/>
        <dbReference type="ChEBI" id="CHEBI:15378"/>
        <dbReference type="ChEBI" id="CHEBI:43474"/>
        <dbReference type="ChEBI" id="CHEBI:57783"/>
        <dbReference type="ChEBI" id="CHEBI:64076"/>
        <dbReference type="ChEBI" id="CHEBI:456215"/>
        <dbReference type="ChEBI" id="CHEBI:456216"/>
        <dbReference type="EC" id="4.2.1.136"/>
    </reaction>
</comment>
<dbReference type="HAMAP" id="MF_01966">
    <property type="entry name" value="NADHX_epimerase"/>
    <property type="match status" value="1"/>
</dbReference>
<reference evidence="22 23" key="1">
    <citation type="submission" date="2020-07" db="EMBL/GenBank/DDBJ databases">
        <title>Sequencing the genomes of 1000 actinobacteria strains.</title>
        <authorList>
            <person name="Klenk H.-P."/>
        </authorList>
    </citation>
    <scope>NUCLEOTIDE SEQUENCE [LARGE SCALE GENOMIC DNA]</scope>
    <source>
        <strain evidence="22 23">DSM 100723</strain>
    </source>
</reference>
<evidence type="ECO:0000256" key="1">
    <source>
        <dbReference type="ARBA" id="ARBA00000013"/>
    </source>
</evidence>
<keyword evidence="23" id="KW-1185">Reference proteome</keyword>
<keyword evidence="7 17" id="KW-0067">ATP-binding</keyword>
<dbReference type="GO" id="GO:0016301">
    <property type="term" value="F:kinase activity"/>
    <property type="evidence" value="ECO:0007669"/>
    <property type="project" value="UniProtKB-KW"/>
</dbReference>
<evidence type="ECO:0000313" key="23">
    <source>
        <dbReference type="Proteomes" id="UP000523079"/>
    </source>
</evidence>
<evidence type="ECO:0000256" key="6">
    <source>
        <dbReference type="ARBA" id="ARBA00022741"/>
    </source>
</evidence>
<proteinExistence type="inferred from homology"/>
<evidence type="ECO:0000256" key="11">
    <source>
        <dbReference type="ARBA" id="ARBA00023235"/>
    </source>
</evidence>
<sequence length="474" mass="47798">MKLAYRVDQVRAMEEAALAADPVPELMQSAAAALAAAVSDLLRRRRGSVYGARVLIMVGRGNNGGDALYAGARLADRGAAVTALALLGEPHPAGLAALLAAGGRLVDAAPEELAALDVALDGVLGIGGRPGLPDDVAQLAAALDGAGVPLVAVDLPSGVDADTGAVPASAVRADLTVTFGVAKACQVIEPARSRCGELRVVDLGFDPALATDALRCLEPSDLATGWPFPGRSSDKYARGVVGIDTGSPDYPGAALLGTYGAVHAGAGMVRFLGPDEAGDRLLSLLPNVVRADGRVQARLVGSGWGDRPDGAEVLARVADEGLPAVVDADGLRFLPERCPSHWLLTPHAGELARLLDRPRAEVEADPLAAAHEGADRTGATVLLKGATQVVVEPGNASATIAVPGPAWTAQAGSGDVLAGVCAALLAAGLSTSDAGAYGASLQALAAAEFPGPVPPQQLATRFPTVLGRLEAARR</sequence>
<comment type="catalytic activity">
    <reaction evidence="15 17 19">
        <text>(6S)-NADHX + ADP = AMP + phosphate + NADH + H(+)</text>
        <dbReference type="Rhea" id="RHEA:32223"/>
        <dbReference type="ChEBI" id="CHEBI:15378"/>
        <dbReference type="ChEBI" id="CHEBI:43474"/>
        <dbReference type="ChEBI" id="CHEBI:57945"/>
        <dbReference type="ChEBI" id="CHEBI:64074"/>
        <dbReference type="ChEBI" id="CHEBI:456215"/>
        <dbReference type="ChEBI" id="CHEBI:456216"/>
        <dbReference type="EC" id="4.2.1.136"/>
    </reaction>
</comment>
<comment type="similarity">
    <text evidence="4 19">In the C-terminal section; belongs to the NnrD/CARKD family.</text>
</comment>
<evidence type="ECO:0000256" key="19">
    <source>
        <dbReference type="PIRNR" id="PIRNR017184"/>
    </source>
</evidence>
<keyword evidence="5 18" id="KW-0479">Metal-binding</keyword>
<dbReference type="SUPFAM" id="SSF53613">
    <property type="entry name" value="Ribokinase-like"/>
    <property type="match status" value="1"/>
</dbReference>
<dbReference type="HAMAP" id="MF_01965">
    <property type="entry name" value="NADHX_dehydratase"/>
    <property type="match status" value="1"/>
</dbReference>
<dbReference type="PANTHER" id="PTHR12592:SF0">
    <property type="entry name" value="ATP-DEPENDENT (S)-NAD(P)H-HYDRATE DEHYDRATASE"/>
    <property type="match status" value="1"/>
</dbReference>